<reference evidence="2 3" key="1">
    <citation type="submission" date="2018-03" db="EMBL/GenBank/DDBJ databases">
        <title>Genomic Encyclopedia of Archaeal and Bacterial Type Strains, Phase II (KMG-II): from individual species to whole genera.</title>
        <authorList>
            <person name="Goeker M."/>
        </authorList>
    </citation>
    <scope>NUCLEOTIDE SEQUENCE [LARGE SCALE GENOMIC DNA]</scope>
    <source>
        <strain evidence="2 3">DSM 100065</strain>
    </source>
</reference>
<dbReference type="GO" id="GO:0071949">
    <property type="term" value="F:FAD binding"/>
    <property type="evidence" value="ECO:0007669"/>
    <property type="project" value="InterPro"/>
</dbReference>
<dbReference type="RefSeq" id="WP_170111134.1">
    <property type="nucleotide sequence ID" value="NZ_PVUE01000018.1"/>
</dbReference>
<gene>
    <name evidence="2" type="ORF">CLV47_11844</name>
</gene>
<dbReference type="Pfam" id="PF01494">
    <property type="entry name" value="FAD_binding_3"/>
    <property type="match status" value="1"/>
</dbReference>
<dbReference type="InterPro" id="IPR036188">
    <property type="entry name" value="FAD/NAD-bd_sf"/>
</dbReference>
<dbReference type="Gene3D" id="3.50.50.60">
    <property type="entry name" value="FAD/NAD(P)-binding domain"/>
    <property type="match status" value="1"/>
</dbReference>
<evidence type="ECO:0000259" key="1">
    <source>
        <dbReference type="Pfam" id="PF01494"/>
    </source>
</evidence>
<dbReference type="EMBL" id="PVUE01000018">
    <property type="protein sequence ID" value="PRZ39680.1"/>
    <property type="molecule type" value="Genomic_DNA"/>
</dbReference>
<comment type="caution">
    <text evidence="2">The sequence shown here is derived from an EMBL/GenBank/DDBJ whole genome shotgun (WGS) entry which is preliminary data.</text>
</comment>
<dbReference type="PRINTS" id="PR00420">
    <property type="entry name" value="RNGMNOXGNASE"/>
</dbReference>
<dbReference type="PANTHER" id="PTHR46865">
    <property type="entry name" value="OXIDOREDUCTASE-RELATED"/>
    <property type="match status" value="1"/>
</dbReference>
<dbReference type="SUPFAM" id="SSF51905">
    <property type="entry name" value="FAD/NAD(P)-binding domain"/>
    <property type="match status" value="1"/>
</dbReference>
<feature type="domain" description="FAD-binding" evidence="1">
    <location>
        <begin position="9"/>
        <end position="344"/>
    </location>
</feature>
<organism evidence="2 3">
    <name type="scientific">Antricoccus suffuscus</name>
    <dbReference type="NCBI Taxonomy" id="1629062"/>
    <lineage>
        <taxon>Bacteria</taxon>
        <taxon>Bacillati</taxon>
        <taxon>Actinomycetota</taxon>
        <taxon>Actinomycetes</taxon>
        <taxon>Geodermatophilales</taxon>
        <taxon>Antricoccaceae</taxon>
        <taxon>Antricoccus</taxon>
    </lineage>
</organism>
<dbReference type="Gene3D" id="3.30.9.10">
    <property type="entry name" value="D-Amino Acid Oxidase, subunit A, domain 2"/>
    <property type="match status" value="1"/>
</dbReference>
<evidence type="ECO:0000313" key="2">
    <source>
        <dbReference type="EMBL" id="PRZ39680.1"/>
    </source>
</evidence>
<dbReference type="AlphaFoldDB" id="A0A2T0ZTJ4"/>
<dbReference type="Proteomes" id="UP000237752">
    <property type="component" value="Unassembled WGS sequence"/>
</dbReference>
<name>A0A2T0ZTJ4_9ACTN</name>
<dbReference type="InterPro" id="IPR051704">
    <property type="entry name" value="FAD_aromatic-hydroxylase"/>
</dbReference>
<evidence type="ECO:0000313" key="3">
    <source>
        <dbReference type="Proteomes" id="UP000237752"/>
    </source>
</evidence>
<dbReference type="PANTHER" id="PTHR46865:SF2">
    <property type="entry name" value="MONOOXYGENASE"/>
    <property type="match status" value="1"/>
</dbReference>
<keyword evidence="3" id="KW-1185">Reference proteome</keyword>
<protein>
    <submittedName>
        <fullName evidence="2">2-polyprenyl-6-methoxyphenol hydroxylase-like FAD-dependent oxidoreductase</fullName>
    </submittedName>
</protein>
<dbReference type="InterPro" id="IPR002938">
    <property type="entry name" value="FAD-bd"/>
</dbReference>
<accession>A0A2T0ZTJ4</accession>
<proteinExistence type="predicted"/>
<sequence>MTASAPRHALISGASVAGPVVAYWLRRAGWRVTIVERASHIRNGGYPIDVRGTAAEVTQRMGVYDQIKDARLTRTVSQVIRPNGRKLIKVALNDIIAGVNTIDVELARGELTQILYDVTVGDVEYVFNDSIASIVEVTEGVHVTFVNADPQTFDVVIGADGIHSTTRRLAFGDESQYIHHLGPCVAIYNLSNSAIEPGKGYIYTQPGKSLSVRRSTAGPARVFAAFVVDDPSAIDVDDVKAASRTMKEIYRGAKWPLASGLVEAVETADELYFDTVSQIKMATWSRGRIGLVGDAAFAPSFLSGQGTSIAILGGYVLATELQATTDVSAALNAYETRLRSFIEKNQALAIRKKSNVLPRDAKSLRQRNRRFVTVPILKRLGLMRTLSGDVREASNELSIADYGLGR</sequence>